<protein>
    <recommendedName>
        <fullName evidence="8">Cytochrome P450</fullName>
    </recommendedName>
</protein>
<keyword evidence="2" id="KW-0349">Heme</keyword>
<evidence type="ECO:0000256" key="4">
    <source>
        <dbReference type="ARBA" id="ARBA00023002"/>
    </source>
</evidence>
<evidence type="ECO:0000313" key="7">
    <source>
        <dbReference type="EMBL" id="SVA87296.1"/>
    </source>
</evidence>
<dbReference type="GO" id="GO:0020037">
    <property type="term" value="F:heme binding"/>
    <property type="evidence" value="ECO:0007669"/>
    <property type="project" value="InterPro"/>
</dbReference>
<dbReference type="EMBL" id="UINC01020895">
    <property type="protein sequence ID" value="SVA87296.1"/>
    <property type="molecule type" value="Genomic_DNA"/>
</dbReference>
<evidence type="ECO:0000256" key="3">
    <source>
        <dbReference type="ARBA" id="ARBA00022723"/>
    </source>
</evidence>
<comment type="similarity">
    <text evidence="1">Belongs to the cytochrome P450 family.</text>
</comment>
<evidence type="ECO:0000256" key="5">
    <source>
        <dbReference type="ARBA" id="ARBA00023004"/>
    </source>
</evidence>
<keyword evidence="5" id="KW-0408">Iron</keyword>
<name>A0A381ZDF9_9ZZZZ</name>
<dbReference type="GO" id="GO:0016705">
    <property type="term" value="F:oxidoreductase activity, acting on paired donors, with incorporation or reduction of molecular oxygen"/>
    <property type="evidence" value="ECO:0007669"/>
    <property type="project" value="InterPro"/>
</dbReference>
<dbReference type="GO" id="GO:0004497">
    <property type="term" value="F:monooxygenase activity"/>
    <property type="evidence" value="ECO:0007669"/>
    <property type="project" value="UniProtKB-KW"/>
</dbReference>
<keyword evidence="6" id="KW-0503">Monooxygenase</keyword>
<keyword evidence="4" id="KW-0560">Oxidoreductase</keyword>
<dbReference type="GO" id="GO:0005506">
    <property type="term" value="F:iron ion binding"/>
    <property type="evidence" value="ECO:0007669"/>
    <property type="project" value="InterPro"/>
</dbReference>
<dbReference type="InterPro" id="IPR036396">
    <property type="entry name" value="Cyt_P450_sf"/>
</dbReference>
<dbReference type="InterPro" id="IPR001128">
    <property type="entry name" value="Cyt_P450"/>
</dbReference>
<evidence type="ECO:0000256" key="2">
    <source>
        <dbReference type="ARBA" id="ARBA00022617"/>
    </source>
</evidence>
<keyword evidence="3" id="KW-0479">Metal-binding</keyword>
<dbReference type="PANTHER" id="PTHR46696:SF1">
    <property type="entry name" value="CYTOCHROME P450 YJIB-RELATED"/>
    <property type="match status" value="1"/>
</dbReference>
<dbReference type="InterPro" id="IPR002397">
    <property type="entry name" value="Cyt_P450_B"/>
</dbReference>
<evidence type="ECO:0000256" key="1">
    <source>
        <dbReference type="ARBA" id="ARBA00010617"/>
    </source>
</evidence>
<dbReference type="Gene3D" id="1.10.630.10">
    <property type="entry name" value="Cytochrome P450"/>
    <property type="match status" value="1"/>
</dbReference>
<reference evidence="7" key="1">
    <citation type="submission" date="2018-05" db="EMBL/GenBank/DDBJ databases">
        <authorList>
            <person name="Lanie J.A."/>
            <person name="Ng W.-L."/>
            <person name="Kazmierczak K.M."/>
            <person name="Andrzejewski T.M."/>
            <person name="Davidsen T.M."/>
            <person name="Wayne K.J."/>
            <person name="Tettelin H."/>
            <person name="Glass J.I."/>
            <person name="Rusch D."/>
            <person name="Podicherti R."/>
            <person name="Tsui H.-C.T."/>
            <person name="Winkler M.E."/>
        </authorList>
    </citation>
    <scope>NUCLEOTIDE SEQUENCE</scope>
</reference>
<dbReference type="PANTHER" id="PTHR46696">
    <property type="entry name" value="P450, PUTATIVE (EUROFUNG)-RELATED"/>
    <property type="match status" value="1"/>
</dbReference>
<proteinExistence type="inferred from homology"/>
<accession>A0A381ZDF9</accession>
<dbReference type="FunFam" id="1.10.630.10:FF:000018">
    <property type="entry name" value="Cytochrome P450 monooxygenase"/>
    <property type="match status" value="1"/>
</dbReference>
<dbReference type="AlphaFoldDB" id="A0A381ZDF9"/>
<sequence>MPDNLHDHEQLSDNALASFRLTEPPLGFVDDPYPWYTLLRRHNPVHQLGRKSYFLTRYDDVVTAYRDPRTSSDKKSEFTPKFGDSPLLEHHTASLVFNDPPLHTRVRRLIMGALNQRAIQKMEEGLIKLIDELLDNMEDLEAVDIIRDFAARIPIEVIGNLLDVPRDERQPLRGWSLAILSALEPAPEKSVLQAGNNAVVAFTDYLKLLVADRRRSPGDPTSDVLTRLISEKEDGEKLTETELLHNCIFLLNAGHETTTNLIGNGVYALIKHRDQLELLAAKPQLADYAVEELLRYESPLQLNNRITTETMVIGDITIPTDSFLTLGVGAANRDPEHFESPNQLNIGRSPNNHLAFGHGRHACSGMNVARLEGRIAFGQLATRFPAIDLVGMPERDPRIRFRGFRYLPVVLN</sequence>
<evidence type="ECO:0000256" key="6">
    <source>
        <dbReference type="ARBA" id="ARBA00023033"/>
    </source>
</evidence>
<organism evidence="7">
    <name type="scientific">marine metagenome</name>
    <dbReference type="NCBI Taxonomy" id="408172"/>
    <lineage>
        <taxon>unclassified sequences</taxon>
        <taxon>metagenomes</taxon>
        <taxon>ecological metagenomes</taxon>
    </lineage>
</organism>
<gene>
    <name evidence="7" type="ORF">METZ01_LOCUS140150</name>
</gene>
<dbReference type="PRINTS" id="PR00359">
    <property type="entry name" value="BP450"/>
</dbReference>
<dbReference type="SUPFAM" id="SSF48264">
    <property type="entry name" value="Cytochrome P450"/>
    <property type="match status" value="1"/>
</dbReference>
<dbReference type="CDD" id="cd20625">
    <property type="entry name" value="CYP164-like"/>
    <property type="match status" value="1"/>
</dbReference>
<dbReference type="Pfam" id="PF00067">
    <property type="entry name" value="p450"/>
    <property type="match status" value="1"/>
</dbReference>
<evidence type="ECO:0008006" key="8">
    <source>
        <dbReference type="Google" id="ProtNLM"/>
    </source>
</evidence>